<sequence>MEFLLCVCVCVFVNFAFLKLHLEQAISGKSEADLRNLVFSTYKEAFNANEVDGQGFEDMVKNYEDLVVPMLDDLFAE</sequence>
<gene>
    <name evidence="2" type="ORF">CRE_02687</name>
</gene>
<accession>E3NJ71</accession>
<dbReference type="Proteomes" id="UP000008281">
    <property type="component" value="Unassembled WGS sequence"/>
</dbReference>
<organism evidence="3">
    <name type="scientific">Caenorhabditis remanei</name>
    <name type="common">Caenorhabditis vulgaris</name>
    <dbReference type="NCBI Taxonomy" id="31234"/>
    <lineage>
        <taxon>Eukaryota</taxon>
        <taxon>Metazoa</taxon>
        <taxon>Ecdysozoa</taxon>
        <taxon>Nematoda</taxon>
        <taxon>Chromadorea</taxon>
        <taxon>Rhabditida</taxon>
        <taxon>Rhabditina</taxon>
        <taxon>Rhabditomorpha</taxon>
        <taxon>Rhabditoidea</taxon>
        <taxon>Rhabditidae</taxon>
        <taxon>Peloderinae</taxon>
        <taxon>Caenorhabditis</taxon>
    </lineage>
</organism>
<keyword evidence="1" id="KW-0732">Signal</keyword>
<dbReference type="InParanoid" id="E3NJ71"/>
<evidence type="ECO:0000256" key="1">
    <source>
        <dbReference type="SAM" id="SignalP"/>
    </source>
</evidence>
<dbReference type="HOGENOM" id="CLU_2640470_0_0_1"/>
<dbReference type="EMBL" id="DS268728">
    <property type="protein sequence ID" value="EFP00395.1"/>
    <property type="molecule type" value="Genomic_DNA"/>
</dbReference>
<evidence type="ECO:0000313" key="2">
    <source>
        <dbReference type="EMBL" id="EFP00395.1"/>
    </source>
</evidence>
<protein>
    <submittedName>
        <fullName evidence="2">Uncharacterized protein</fullName>
    </submittedName>
</protein>
<name>E3NJ71_CAERE</name>
<keyword evidence="3" id="KW-1185">Reference proteome</keyword>
<proteinExistence type="predicted"/>
<reference evidence="2" key="1">
    <citation type="submission" date="2007-07" db="EMBL/GenBank/DDBJ databases">
        <title>PCAP assembly of the Caenorhabditis remanei genome.</title>
        <authorList>
            <consortium name="The Caenorhabditis remanei Sequencing Consortium"/>
            <person name="Wilson R.K."/>
        </authorList>
    </citation>
    <scope>NUCLEOTIDE SEQUENCE [LARGE SCALE GENOMIC DNA]</scope>
    <source>
        <strain evidence="2">PB4641</strain>
    </source>
</reference>
<feature type="signal peptide" evidence="1">
    <location>
        <begin position="1"/>
        <end position="18"/>
    </location>
</feature>
<dbReference type="AlphaFoldDB" id="E3NJ71"/>
<feature type="chain" id="PRO_5003178679" evidence="1">
    <location>
        <begin position="19"/>
        <end position="77"/>
    </location>
</feature>
<evidence type="ECO:0000313" key="3">
    <source>
        <dbReference type="Proteomes" id="UP000008281"/>
    </source>
</evidence>